<keyword evidence="5" id="KW-0326">Glycosidase</keyword>
<keyword evidence="4 9" id="KW-0378">Hydrolase</keyword>
<proteinExistence type="inferred from homology"/>
<evidence type="ECO:0000313" key="10">
    <source>
        <dbReference type="Proteomes" id="UP001595850"/>
    </source>
</evidence>
<protein>
    <recommendedName>
        <fullName evidence="3">beta-mannosidase</fullName>
        <ecNumber evidence="3">3.2.1.25</ecNumber>
    </recommendedName>
</protein>
<dbReference type="PANTHER" id="PTHR43730">
    <property type="entry name" value="BETA-MANNOSIDASE"/>
    <property type="match status" value="1"/>
</dbReference>
<dbReference type="SUPFAM" id="SSF49303">
    <property type="entry name" value="beta-Galactosidase/glucuronidase domain"/>
    <property type="match status" value="1"/>
</dbReference>
<sequence length="856" mass="92487">MSSYRPLHDGWTLTAVSRGVEVTGVPASVPGCVHTDLLAAGLIPDPYLDDNETRLAWIGRTDWVYETTFDWSDDGHQRTDLVCEGLDTVATVLLNGVQVATTANQHRSYRFAVRHLLREGANTLTVRFDSAYAYAEAQRAALGERPGAYAEPYPFIRKMACNFGWDWGPTLVTAGIWRPIGLESWSGARLAEVRPLVTLEDGAGGPAGRVAVHVRVERAAEEPLTLTAQVTGAAGSAGAAGVTARAELPPGGREAVLELTVPEPELWWPRGYGAQPRYDLLVRLGDGGGPDGGGPDEGPDGGGGPDGALDSALDGGATDGGAPGAGGAGGGPAPRRWHGRIGFRAVELDRDGGAFTVKVNGVPVFVRGVNWIPDDCFPHRVTRERLAARFAQATGMGVNLLRVWGGGLYESEDFYDLADELGLLVWQDFPFACAAYPEEEPLRSEVEAEARRHVARLAHRPSLVLWCGNNENIEGHADWGWRRELAGRSWGAGFYYGLLPAVVAELDPTRPYWPGSPYSGAPDLPPNDPARGTVHIWDVWNREDYTRYAAYTPRFVAEFGFQGPPAYATLRRAVGGELAADAPLVLHHQKAADGAAKLLRGLGAHLPQPEGFDDWHYLTQLNQARAMAFGVERFRALAPHCAGTIVWQLNDCWPAVSWSAVDGDGRRKPLWYALRRAYADRLLTVQDGEVAVVNDTAEPWRGELELVRHGLDGRPLAKETVRVEAAPRSVARVPLPETVGVPGDPAGELLAARLDGVRALSFFAEDARAALPEAAYDAYAEPVGDGYRVTVTARTLVRELALFPDRLDPDARVDDMLVTLLPGESAVFHVATGRTLDAERLLAAPVLRCVNEAHPV</sequence>
<feature type="compositionally biased region" description="Gly residues" evidence="6">
    <location>
        <begin position="317"/>
        <end position="332"/>
    </location>
</feature>
<gene>
    <name evidence="9" type="ORF">ACFOWE_27410</name>
</gene>
<dbReference type="InterPro" id="IPR054593">
    <property type="entry name" value="Beta-mannosidase-like_N2"/>
</dbReference>
<dbReference type="Proteomes" id="UP001595850">
    <property type="component" value="Unassembled WGS sequence"/>
</dbReference>
<feature type="compositionally biased region" description="Low complexity" evidence="6">
    <location>
        <begin position="307"/>
        <end position="316"/>
    </location>
</feature>
<dbReference type="EC" id="3.2.1.25" evidence="3"/>
<dbReference type="InterPro" id="IPR017853">
    <property type="entry name" value="GH"/>
</dbReference>
<feature type="domain" description="Beta-mannosidase-like galactose-binding" evidence="8">
    <location>
        <begin position="11"/>
        <end position="178"/>
    </location>
</feature>
<dbReference type="InterPro" id="IPR008979">
    <property type="entry name" value="Galactose-bd-like_sf"/>
</dbReference>
<accession>A0ABV8ID98</accession>
<dbReference type="Gene3D" id="2.60.120.260">
    <property type="entry name" value="Galactose-binding domain-like"/>
    <property type="match status" value="1"/>
</dbReference>
<evidence type="ECO:0000313" key="9">
    <source>
        <dbReference type="EMBL" id="MFC4062047.1"/>
    </source>
</evidence>
<dbReference type="InterPro" id="IPR006102">
    <property type="entry name" value="Ig-like_GH2"/>
</dbReference>
<evidence type="ECO:0000256" key="1">
    <source>
        <dbReference type="ARBA" id="ARBA00000829"/>
    </source>
</evidence>
<comment type="caution">
    <text evidence="9">The sequence shown here is derived from an EMBL/GenBank/DDBJ whole genome shotgun (WGS) entry which is preliminary data.</text>
</comment>
<evidence type="ECO:0000259" key="8">
    <source>
        <dbReference type="Pfam" id="PF22666"/>
    </source>
</evidence>
<evidence type="ECO:0000256" key="2">
    <source>
        <dbReference type="ARBA" id="ARBA00007401"/>
    </source>
</evidence>
<feature type="domain" description="Glycoside hydrolase family 2 immunoglobulin-like beta-sandwich" evidence="7">
    <location>
        <begin position="209"/>
        <end position="288"/>
    </location>
</feature>
<dbReference type="InterPro" id="IPR036156">
    <property type="entry name" value="Beta-gal/glucu_dom_sf"/>
</dbReference>
<dbReference type="RefSeq" id="WP_377292792.1">
    <property type="nucleotide sequence ID" value="NZ_JBHSBM010000040.1"/>
</dbReference>
<dbReference type="InterPro" id="IPR013783">
    <property type="entry name" value="Ig-like_fold"/>
</dbReference>
<evidence type="ECO:0000256" key="6">
    <source>
        <dbReference type="SAM" id="MobiDB-lite"/>
    </source>
</evidence>
<feature type="compositionally biased region" description="Gly residues" evidence="6">
    <location>
        <begin position="285"/>
        <end position="306"/>
    </location>
</feature>
<evidence type="ECO:0000256" key="5">
    <source>
        <dbReference type="ARBA" id="ARBA00023295"/>
    </source>
</evidence>
<name>A0ABV8ID98_9ACTN</name>
<dbReference type="InterPro" id="IPR050887">
    <property type="entry name" value="Beta-mannosidase_GH2"/>
</dbReference>
<dbReference type="Gene3D" id="2.60.40.10">
    <property type="entry name" value="Immunoglobulins"/>
    <property type="match status" value="1"/>
</dbReference>
<reference evidence="10" key="1">
    <citation type="journal article" date="2019" name="Int. J. Syst. Evol. Microbiol.">
        <title>The Global Catalogue of Microorganisms (GCM) 10K type strain sequencing project: providing services to taxonomists for standard genome sequencing and annotation.</title>
        <authorList>
            <consortium name="The Broad Institute Genomics Platform"/>
            <consortium name="The Broad Institute Genome Sequencing Center for Infectious Disease"/>
            <person name="Wu L."/>
            <person name="Ma J."/>
        </authorList>
    </citation>
    <scope>NUCLEOTIDE SEQUENCE [LARGE SCALE GENOMIC DNA]</scope>
    <source>
        <strain evidence="10">TBRC 4489</strain>
    </source>
</reference>
<organism evidence="9 10">
    <name type="scientific">Planomonospora corallina</name>
    <dbReference type="NCBI Taxonomy" id="1806052"/>
    <lineage>
        <taxon>Bacteria</taxon>
        <taxon>Bacillati</taxon>
        <taxon>Actinomycetota</taxon>
        <taxon>Actinomycetes</taxon>
        <taxon>Streptosporangiales</taxon>
        <taxon>Streptosporangiaceae</taxon>
        <taxon>Planomonospora</taxon>
    </lineage>
</organism>
<dbReference type="SUPFAM" id="SSF49785">
    <property type="entry name" value="Galactose-binding domain-like"/>
    <property type="match status" value="1"/>
</dbReference>
<feature type="region of interest" description="Disordered" evidence="6">
    <location>
        <begin position="281"/>
        <end position="335"/>
    </location>
</feature>
<dbReference type="PANTHER" id="PTHR43730:SF1">
    <property type="entry name" value="BETA-MANNOSIDASE"/>
    <property type="match status" value="1"/>
</dbReference>
<dbReference type="SUPFAM" id="SSF51445">
    <property type="entry name" value="(Trans)glycosidases"/>
    <property type="match status" value="1"/>
</dbReference>
<comment type="similarity">
    <text evidence="2">Belongs to the glycosyl hydrolase 2 family.</text>
</comment>
<evidence type="ECO:0000256" key="4">
    <source>
        <dbReference type="ARBA" id="ARBA00022801"/>
    </source>
</evidence>
<dbReference type="GO" id="GO:0016787">
    <property type="term" value="F:hydrolase activity"/>
    <property type="evidence" value="ECO:0007669"/>
    <property type="project" value="UniProtKB-KW"/>
</dbReference>
<evidence type="ECO:0000256" key="3">
    <source>
        <dbReference type="ARBA" id="ARBA00012754"/>
    </source>
</evidence>
<dbReference type="Pfam" id="PF22666">
    <property type="entry name" value="Glyco_hydro_2_N2"/>
    <property type="match status" value="1"/>
</dbReference>
<dbReference type="EMBL" id="JBHSBM010000040">
    <property type="protein sequence ID" value="MFC4062047.1"/>
    <property type="molecule type" value="Genomic_DNA"/>
</dbReference>
<evidence type="ECO:0000259" key="7">
    <source>
        <dbReference type="Pfam" id="PF00703"/>
    </source>
</evidence>
<dbReference type="Pfam" id="PF00703">
    <property type="entry name" value="Glyco_hydro_2"/>
    <property type="match status" value="1"/>
</dbReference>
<comment type="catalytic activity">
    <reaction evidence="1">
        <text>Hydrolysis of terminal, non-reducing beta-D-mannose residues in beta-D-mannosides.</text>
        <dbReference type="EC" id="3.2.1.25"/>
    </reaction>
</comment>
<keyword evidence="10" id="KW-1185">Reference proteome</keyword>
<dbReference type="Gene3D" id="3.20.20.80">
    <property type="entry name" value="Glycosidases"/>
    <property type="match status" value="1"/>
</dbReference>